<sequence>DAAVTMRKEHAQQLQELETSGKRITNMSRTTNGRSALIRLTNYMDTKISLDCLSRLTRRMRNVEQLNLRRMDFRKLGDVHRVLGTLHINTLNVTFYCEDNDERVLRTNLSQLIRLHSIDTVRSDTSVGLGQGLHDFIVEISKSASVVCLIGSCMGADKKHNMIGLFAFNNDLLESLEQGIVNGSKSTWLKLECSCGVFQFHRQFEAESS</sequence>
<gene>
    <name evidence="1" type="ORF">PENTCL1PPCAC_4181</name>
</gene>
<dbReference type="Proteomes" id="UP001432027">
    <property type="component" value="Unassembled WGS sequence"/>
</dbReference>
<evidence type="ECO:0000313" key="2">
    <source>
        <dbReference type="Proteomes" id="UP001432027"/>
    </source>
</evidence>
<name>A0AAV5SF92_9BILA</name>
<comment type="caution">
    <text evidence="1">The sequence shown here is derived from an EMBL/GenBank/DDBJ whole genome shotgun (WGS) entry which is preliminary data.</text>
</comment>
<evidence type="ECO:0000313" key="1">
    <source>
        <dbReference type="EMBL" id="GMS82006.1"/>
    </source>
</evidence>
<accession>A0AAV5SF92</accession>
<keyword evidence="2" id="KW-1185">Reference proteome</keyword>
<dbReference type="EMBL" id="BTSX01000001">
    <property type="protein sequence ID" value="GMS82006.1"/>
    <property type="molecule type" value="Genomic_DNA"/>
</dbReference>
<feature type="non-terminal residue" evidence="1">
    <location>
        <position position="1"/>
    </location>
</feature>
<protein>
    <submittedName>
        <fullName evidence="1">Uncharacterized protein</fullName>
    </submittedName>
</protein>
<dbReference type="AlphaFoldDB" id="A0AAV5SF92"/>
<reference evidence="1" key="1">
    <citation type="submission" date="2023-10" db="EMBL/GenBank/DDBJ databases">
        <title>Genome assembly of Pristionchus species.</title>
        <authorList>
            <person name="Yoshida K."/>
            <person name="Sommer R.J."/>
        </authorList>
    </citation>
    <scope>NUCLEOTIDE SEQUENCE</scope>
    <source>
        <strain evidence="1">RS0144</strain>
    </source>
</reference>
<organism evidence="1 2">
    <name type="scientific">Pristionchus entomophagus</name>
    <dbReference type="NCBI Taxonomy" id="358040"/>
    <lineage>
        <taxon>Eukaryota</taxon>
        <taxon>Metazoa</taxon>
        <taxon>Ecdysozoa</taxon>
        <taxon>Nematoda</taxon>
        <taxon>Chromadorea</taxon>
        <taxon>Rhabditida</taxon>
        <taxon>Rhabditina</taxon>
        <taxon>Diplogasteromorpha</taxon>
        <taxon>Diplogasteroidea</taxon>
        <taxon>Neodiplogasteridae</taxon>
        <taxon>Pristionchus</taxon>
    </lineage>
</organism>
<proteinExistence type="predicted"/>